<dbReference type="EMBL" id="UINC01007601">
    <property type="protein sequence ID" value="SVA34217.1"/>
    <property type="molecule type" value="Genomic_DNA"/>
</dbReference>
<dbReference type="InterPro" id="IPR036291">
    <property type="entry name" value="NAD(P)-bd_dom_sf"/>
</dbReference>
<reference evidence="3" key="1">
    <citation type="submission" date="2018-05" db="EMBL/GenBank/DDBJ databases">
        <authorList>
            <person name="Lanie J.A."/>
            <person name="Ng W.-L."/>
            <person name="Kazmierczak K.M."/>
            <person name="Andrzejewski T.M."/>
            <person name="Davidsen T.M."/>
            <person name="Wayne K.J."/>
            <person name="Tettelin H."/>
            <person name="Glass J.I."/>
            <person name="Rusch D."/>
            <person name="Podicherti R."/>
            <person name="Tsui H.-C.T."/>
            <person name="Winkler M.E."/>
        </authorList>
    </citation>
    <scope>NUCLEOTIDE SEQUENCE</scope>
</reference>
<dbReference type="Gene3D" id="3.40.50.720">
    <property type="entry name" value="NAD(P)-binding Rossmann-like Domain"/>
    <property type="match status" value="1"/>
</dbReference>
<evidence type="ECO:0000313" key="3">
    <source>
        <dbReference type="EMBL" id="SVA34217.1"/>
    </source>
</evidence>
<evidence type="ECO:0000256" key="1">
    <source>
        <dbReference type="ARBA" id="ARBA00007637"/>
    </source>
</evidence>
<dbReference type="AlphaFoldDB" id="A0A381V3J2"/>
<sequence length="254" mass="28804">MDCEVLTICVFQQDLMSLEMQIKHLDKQLQKLEPQICDVHTFVHLAWMDTNDWNSSVHQAINKQLSEYLIKRLCSGGIEHVIVAGTCLEYGVSGGNLSEILPAKPKNEYALAKHALYKSIRIMANKNGFKLSWLRLFYIFGGDQPPTTIYGSMMEQIIRGETTFNMSSGQQVRDYLHIDTVCQMILAVVVSKEGFDVVNICSGQGFTLEKHVRSWLHDINPEINLSLNLGALPDRNDEPFHLWGSSQKFDSLLN</sequence>
<proteinExistence type="inferred from homology"/>
<dbReference type="Pfam" id="PF01370">
    <property type="entry name" value="Epimerase"/>
    <property type="match status" value="1"/>
</dbReference>
<protein>
    <recommendedName>
        <fullName evidence="2">NAD-dependent epimerase/dehydratase domain-containing protein</fullName>
    </recommendedName>
</protein>
<dbReference type="SUPFAM" id="SSF51735">
    <property type="entry name" value="NAD(P)-binding Rossmann-fold domains"/>
    <property type="match status" value="1"/>
</dbReference>
<name>A0A381V3J2_9ZZZZ</name>
<dbReference type="PANTHER" id="PTHR43000">
    <property type="entry name" value="DTDP-D-GLUCOSE 4,6-DEHYDRATASE-RELATED"/>
    <property type="match status" value="1"/>
</dbReference>
<accession>A0A381V3J2</accession>
<comment type="similarity">
    <text evidence="1">Belongs to the NAD(P)-dependent epimerase/dehydratase family.</text>
</comment>
<dbReference type="InterPro" id="IPR001509">
    <property type="entry name" value="Epimerase_deHydtase"/>
</dbReference>
<organism evidence="3">
    <name type="scientific">marine metagenome</name>
    <dbReference type="NCBI Taxonomy" id="408172"/>
    <lineage>
        <taxon>unclassified sequences</taxon>
        <taxon>metagenomes</taxon>
        <taxon>ecological metagenomes</taxon>
    </lineage>
</organism>
<gene>
    <name evidence="3" type="ORF">METZ01_LOCUS87071</name>
</gene>
<feature type="domain" description="NAD-dependent epimerase/dehydratase" evidence="2">
    <location>
        <begin position="34"/>
        <end position="201"/>
    </location>
</feature>
<evidence type="ECO:0000259" key="2">
    <source>
        <dbReference type="Pfam" id="PF01370"/>
    </source>
</evidence>